<proteinExistence type="predicted"/>
<evidence type="ECO:0000313" key="2">
    <source>
        <dbReference type="Proteomes" id="UP001500920"/>
    </source>
</evidence>
<dbReference type="SFLD" id="SFLDG01129">
    <property type="entry name" value="C1.5:_HAD__Beta-PGM__Phosphata"/>
    <property type="match status" value="1"/>
</dbReference>
<sequence>MTVVLFDVDGVFLSEERCFDVSALAVHEMLYSPRYLNLDQQEFKTDYNDHQIKQIRNEIFIDDAVLSRFKQMGLNSNWDMLFITFSIVYIDLIEKAGINPSNIDLADLQGMGEMLGSERPDYSKVLAFLQKEGFKKETIFDALQEYAKEHLGVEDVSAFGMSGSIWRTGQYKYQEWYLGSRDVKTSTGIEAEEMDKTGFIHDEEWIVPPEDLRGMLNRLLEAGVEIGVATGRPRQETLIPFNQERLMDIFRSNKISTASEVLAAETVEGVGISLAKPHPYSYLWTLYGHDENHFFDAVNKKNNVDDTVIIVGDSVADYYCAEAIGAEFIATLTGLTGREVIPTFEALNVDEAQMAETVLDVEEIILKRGWDIKAPEH</sequence>
<dbReference type="Pfam" id="PF13242">
    <property type="entry name" value="Hydrolase_like"/>
    <property type="match status" value="1"/>
</dbReference>
<dbReference type="SFLD" id="SFLDS00003">
    <property type="entry name" value="Haloacid_Dehalogenase"/>
    <property type="match status" value="1"/>
</dbReference>
<keyword evidence="2" id="KW-1185">Reference proteome</keyword>
<dbReference type="EMBL" id="BAABCK010000048">
    <property type="protein sequence ID" value="GAA3727340.1"/>
    <property type="molecule type" value="Genomic_DNA"/>
</dbReference>
<dbReference type="Gene3D" id="3.40.50.1000">
    <property type="entry name" value="HAD superfamily/HAD-like"/>
    <property type="match status" value="1"/>
</dbReference>
<dbReference type="SUPFAM" id="SSF56784">
    <property type="entry name" value="HAD-like"/>
    <property type="match status" value="1"/>
</dbReference>
<dbReference type="Proteomes" id="UP001500920">
    <property type="component" value="Unassembled WGS sequence"/>
</dbReference>
<dbReference type="InterPro" id="IPR036412">
    <property type="entry name" value="HAD-like_sf"/>
</dbReference>
<dbReference type="GO" id="GO:0016787">
    <property type="term" value="F:hydrolase activity"/>
    <property type="evidence" value="ECO:0007669"/>
    <property type="project" value="UniProtKB-KW"/>
</dbReference>
<reference evidence="2" key="1">
    <citation type="journal article" date="2019" name="Int. J. Syst. Evol. Microbiol.">
        <title>The Global Catalogue of Microorganisms (GCM) 10K type strain sequencing project: providing services to taxonomists for standard genome sequencing and annotation.</title>
        <authorList>
            <consortium name="The Broad Institute Genomics Platform"/>
            <consortium name="The Broad Institute Genome Sequencing Center for Infectious Disease"/>
            <person name="Wu L."/>
            <person name="Ma J."/>
        </authorList>
    </citation>
    <scope>NUCLEOTIDE SEQUENCE [LARGE SCALE GENOMIC DNA]</scope>
    <source>
        <strain evidence="2">JCM 16981</strain>
    </source>
</reference>
<keyword evidence="1" id="KW-0378">Hydrolase</keyword>
<accession>A0ABP7EY30</accession>
<dbReference type="CDD" id="cd01427">
    <property type="entry name" value="HAD_like"/>
    <property type="match status" value="1"/>
</dbReference>
<comment type="caution">
    <text evidence="1">The sequence shown here is derived from an EMBL/GenBank/DDBJ whole genome shotgun (WGS) entry which is preliminary data.</text>
</comment>
<dbReference type="InterPro" id="IPR023214">
    <property type="entry name" value="HAD_sf"/>
</dbReference>
<protein>
    <submittedName>
        <fullName evidence="1">HAD family hydrolase</fullName>
    </submittedName>
</protein>
<dbReference type="RefSeq" id="WP_344703157.1">
    <property type="nucleotide sequence ID" value="NZ_BAABCK010000048.1"/>
</dbReference>
<name>A0ABP7EY30_9STAP</name>
<evidence type="ECO:0000313" key="1">
    <source>
        <dbReference type="EMBL" id="GAA3727340.1"/>
    </source>
</evidence>
<organism evidence="1 2">
    <name type="scientific">Salinicoccus jeotgali</name>
    <dbReference type="NCBI Taxonomy" id="381634"/>
    <lineage>
        <taxon>Bacteria</taxon>
        <taxon>Bacillati</taxon>
        <taxon>Bacillota</taxon>
        <taxon>Bacilli</taxon>
        <taxon>Bacillales</taxon>
        <taxon>Staphylococcaceae</taxon>
        <taxon>Salinicoccus</taxon>
    </lineage>
</organism>
<gene>
    <name evidence="1" type="ORF">GCM10022378_15490</name>
</gene>